<dbReference type="KEGG" id="nar:Saro_2845"/>
<dbReference type="STRING" id="279238.Saro_2845"/>
<evidence type="ECO:0000259" key="3">
    <source>
        <dbReference type="PROSITE" id="PS50801"/>
    </source>
</evidence>
<dbReference type="PANTHER" id="PTHR30188:SF3">
    <property type="entry name" value="ABC TRANSPORTER PERMEASE"/>
    <property type="match status" value="1"/>
</dbReference>
<keyword evidence="2" id="KW-1003">Cell membrane</keyword>
<organism evidence="4 5">
    <name type="scientific">Novosphingobium aromaticivorans (strain ATCC 700278 / DSM 12444 / CCUG 56034 / CIP 105152 / NBRC 16084 / F199)</name>
    <dbReference type="NCBI Taxonomy" id="279238"/>
    <lineage>
        <taxon>Bacteria</taxon>
        <taxon>Pseudomonadati</taxon>
        <taxon>Pseudomonadota</taxon>
        <taxon>Alphaproteobacteria</taxon>
        <taxon>Sphingomonadales</taxon>
        <taxon>Sphingomonadaceae</taxon>
        <taxon>Novosphingobium</taxon>
    </lineage>
</organism>
<reference evidence="5" key="1">
    <citation type="submission" date="2006-01" db="EMBL/GenBank/DDBJ databases">
        <title>Complete sequence of Novosphingobium aromaticivorans DSM 12444.</title>
        <authorList>
            <consortium name="US DOE Joint Genome Institute"/>
            <person name="Copeland A."/>
            <person name="Lucas S."/>
            <person name="Lapidus A."/>
            <person name="Barry K."/>
            <person name="Detter J.C."/>
            <person name="Glavina T."/>
            <person name="Hammon N."/>
            <person name="Israni S."/>
            <person name="Pitluck S."/>
            <person name="Chain P."/>
            <person name="Malfatti S."/>
            <person name="Shin M."/>
            <person name="Vergez L."/>
            <person name="Schmutz J."/>
            <person name="Larimer F."/>
            <person name="Land M."/>
            <person name="Kyrpides N."/>
            <person name="Ivanova N."/>
            <person name="Fredrickson J."/>
            <person name="Balkwill D."/>
            <person name="Romine M.F."/>
            <person name="Richardson P."/>
        </authorList>
    </citation>
    <scope>NUCLEOTIDE SEQUENCE [LARGE SCALE GENOMIC DNA]</scope>
    <source>
        <strain evidence="5">ATCC 700278 / DSM 12444 / CCUG 56034 / CIP 105152 / NBRC 16084 / F199</strain>
    </source>
</reference>
<comment type="similarity">
    <text evidence="2">Belongs to the MlaE permease family.</text>
</comment>
<dbReference type="InterPro" id="IPR030802">
    <property type="entry name" value="Permease_MalE"/>
</dbReference>
<feature type="transmembrane region" description="Helical" evidence="2">
    <location>
        <begin position="160"/>
        <end position="181"/>
    </location>
</feature>
<name>Q2G4E2_NOVAD</name>
<dbReference type="GO" id="GO:0043190">
    <property type="term" value="C:ATP-binding cassette (ABC) transporter complex"/>
    <property type="evidence" value="ECO:0007669"/>
    <property type="project" value="InterPro"/>
</dbReference>
<dbReference type="InterPro" id="IPR003453">
    <property type="entry name" value="ABC_MlaE_roteobac"/>
</dbReference>
<feature type="transmembrane region" description="Helical" evidence="2">
    <location>
        <begin position="308"/>
        <end position="328"/>
    </location>
</feature>
<comment type="subcellular location">
    <subcellularLocation>
        <location evidence="2">Cell inner membrane</location>
        <topology evidence="2">Multi-pass membrane protein</topology>
    </subcellularLocation>
</comment>
<dbReference type="eggNOG" id="COG0767">
    <property type="taxonomic scope" value="Bacteria"/>
</dbReference>
<dbReference type="EMBL" id="CP000248">
    <property type="protein sequence ID" value="ABD27281.1"/>
    <property type="molecule type" value="Genomic_DNA"/>
</dbReference>
<dbReference type="AlphaFoldDB" id="Q2G4E2"/>
<feature type="transmembrane region" description="Helical" evidence="2">
    <location>
        <begin position="340"/>
        <end position="366"/>
    </location>
</feature>
<dbReference type="PROSITE" id="PS50801">
    <property type="entry name" value="STAS"/>
    <property type="match status" value="1"/>
</dbReference>
<keyword evidence="2" id="KW-0997">Cell inner membrane</keyword>
<evidence type="ECO:0000313" key="4">
    <source>
        <dbReference type="EMBL" id="ABD27281.1"/>
    </source>
</evidence>
<keyword evidence="2" id="KW-0812">Transmembrane</keyword>
<dbReference type="Pfam" id="PF02405">
    <property type="entry name" value="MlaE"/>
    <property type="match status" value="1"/>
</dbReference>
<protein>
    <recommendedName>
        <fullName evidence="3">STAS domain-containing protein</fullName>
    </recommendedName>
</protein>
<dbReference type="RefSeq" id="WP_011446485.1">
    <property type="nucleotide sequence ID" value="NC_007794.1"/>
</dbReference>
<evidence type="ECO:0000256" key="2">
    <source>
        <dbReference type="RuleBase" id="RU362044"/>
    </source>
</evidence>
<dbReference type="PANTHER" id="PTHR30188">
    <property type="entry name" value="ABC TRANSPORTER PERMEASE PROTEIN-RELATED"/>
    <property type="match status" value="1"/>
</dbReference>
<feature type="transmembrane region" description="Helical" evidence="2">
    <location>
        <begin position="267"/>
        <end position="296"/>
    </location>
</feature>
<evidence type="ECO:0000313" key="5">
    <source>
        <dbReference type="Proteomes" id="UP000009134"/>
    </source>
</evidence>
<accession>Q2G4E2</accession>
<dbReference type="Proteomes" id="UP000009134">
    <property type="component" value="Chromosome"/>
</dbReference>
<gene>
    <name evidence="4" type="ordered locus">Saro_2845</name>
</gene>
<dbReference type="InterPro" id="IPR002645">
    <property type="entry name" value="STAS_dom"/>
</dbReference>
<feature type="transmembrane region" description="Helical" evidence="2">
    <location>
        <begin position="117"/>
        <end position="140"/>
    </location>
</feature>
<proteinExistence type="inferred from homology"/>
<sequence length="372" mass="39606">MRALTEFELTPAGQGAGATLAFSGPMTVSSLGLTDQRLRHITDPVARIDLSAVTAMDTVGAWTVWRLSRDTGAEIVACSEEAQKLVDAISKADSNAHSIEPPRLPLFQRVPEKVGDAMIGLGLGAVQVLGFLGQVILAIGTLVRHPSRFRMKALVHQMELVGVNALAIIGLMSFLVGIVIAQQGAVQLRQFGAEIYTVNLVGRLTLRELGVLMTAIMVAGRSGSAFAAQLGTMKLTEEVDAMRTIGVSPMEALVVPRILATMVMMPLLGFYSAFIGIIGGAFLSSLTLGIPFFTFLARIQEVVPLHDVWVGITKAPVFGLIVAVAGCYQGMQVKTNAEEVGTRTTAAVVMAIFMVIVLDAFFAVFFTEIGWG</sequence>
<keyword evidence="2" id="KW-1133">Transmembrane helix</keyword>
<comment type="function">
    <text evidence="1">Could be part of an ABC transporter complex.</text>
</comment>
<dbReference type="HOGENOM" id="CLU_045686_0_0_5"/>
<keyword evidence="2" id="KW-0472">Membrane</keyword>
<keyword evidence="5" id="KW-1185">Reference proteome</keyword>
<dbReference type="NCBIfam" id="TIGR00056">
    <property type="entry name" value="MlaE family lipid ABC transporter permease subunit"/>
    <property type="match status" value="1"/>
</dbReference>
<feature type="domain" description="STAS" evidence="3">
    <location>
        <begin position="20"/>
        <end position="117"/>
    </location>
</feature>
<dbReference type="GO" id="GO:0005548">
    <property type="term" value="F:phospholipid transporter activity"/>
    <property type="evidence" value="ECO:0007669"/>
    <property type="project" value="TreeGrafter"/>
</dbReference>
<evidence type="ECO:0000256" key="1">
    <source>
        <dbReference type="ARBA" id="ARBA00003787"/>
    </source>
</evidence>